<dbReference type="InterPro" id="IPR012816">
    <property type="entry name" value="NADAR"/>
</dbReference>
<comment type="caution">
    <text evidence="4">The sequence shown here is derived from an EMBL/GenBank/DDBJ whole genome shotgun (WGS) entry which is preliminary data.</text>
</comment>
<dbReference type="Gene3D" id="1.10.357.40">
    <property type="entry name" value="YbiA-like"/>
    <property type="match status" value="1"/>
</dbReference>
<evidence type="ECO:0000256" key="2">
    <source>
        <dbReference type="ARBA" id="ARBA00000751"/>
    </source>
</evidence>
<evidence type="ECO:0000313" key="4">
    <source>
        <dbReference type="EMBL" id="MFC3195957.1"/>
    </source>
</evidence>
<feature type="domain" description="NADAR" evidence="3">
    <location>
        <begin position="6"/>
        <end position="143"/>
    </location>
</feature>
<evidence type="ECO:0000256" key="1">
    <source>
        <dbReference type="ARBA" id="ARBA00000022"/>
    </source>
</evidence>
<organism evidence="4 5">
    <name type="scientific">Marinicella sediminis</name>
    <dbReference type="NCBI Taxonomy" id="1792834"/>
    <lineage>
        <taxon>Bacteria</taxon>
        <taxon>Pseudomonadati</taxon>
        <taxon>Pseudomonadota</taxon>
        <taxon>Gammaproteobacteria</taxon>
        <taxon>Lysobacterales</taxon>
        <taxon>Marinicellaceae</taxon>
        <taxon>Marinicella</taxon>
    </lineage>
</organism>
<dbReference type="Pfam" id="PF08719">
    <property type="entry name" value="NADAR"/>
    <property type="match status" value="1"/>
</dbReference>
<comment type="catalytic activity">
    <reaction evidence="2">
        <text>2,5-diamino-6-hydroxy-4-(5-phosphoribosylamino)-pyrimidine + H2O = 2,5,6-triamino-4-hydroxypyrimidine + D-ribose 5-phosphate</text>
        <dbReference type="Rhea" id="RHEA:23436"/>
        <dbReference type="ChEBI" id="CHEBI:15377"/>
        <dbReference type="ChEBI" id="CHEBI:58614"/>
        <dbReference type="ChEBI" id="CHEBI:78346"/>
        <dbReference type="ChEBI" id="CHEBI:137796"/>
    </reaction>
</comment>
<comment type="catalytic activity">
    <reaction evidence="1">
        <text>5-amino-6-(5-phospho-D-ribosylamino)uracil + H2O = 5,6-diaminouracil + D-ribose 5-phosphate</text>
        <dbReference type="Rhea" id="RHEA:55020"/>
        <dbReference type="ChEBI" id="CHEBI:15377"/>
        <dbReference type="ChEBI" id="CHEBI:46252"/>
        <dbReference type="ChEBI" id="CHEBI:58453"/>
        <dbReference type="ChEBI" id="CHEBI:78346"/>
    </reaction>
</comment>
<evidence type="ECO:0000313" key="5">
    <source>
        <dbReference type="Proteomes" id="UP001595533"/>
    </source>
</evidence>
<dbReference type="SUPFAM" id="SSF143990">
    <property type="entry name" value="YbiA-like"/>
    <property type="match status" value="1"/>
</dbReference>
<dbReference type="NCBIfam" id="TIGR02464">
    <property type="entry name" value="ribofla_fusion"/>
    <property type="match status" value="1"/>
</dbReference>
<reference evidence="5" key="1">
    <citation type="journal article" date="2019" name="Int. J. Syst. Evol. Microbiol.">
        <title>The Global Catalogue of Microorganisms (GCM) 10K type strain sequencing project: providing services to taxonomists for standard genome sequencing and annotation.</title>
        <authorList>
            <consortium name="The Broad Institute Genomics Platform"/>
            <consortium name="The Broad Institute Genome Sequencing Center for Infectious Disease"/>
            <person name="Wu L."/>
            <person name="Ma J."/>
        </authorList>
    </citation>
    <scope>NUCLEOTIDE SEQUENCE [LARGE SCALE GENOMIC DNA]</scope>
    <source>
        <strain evidence="5">KCTC 42953</strain>
    </source>
</reference>
<proteinExistence type="predicted"/>
<evidence type="ECO:0000259" key="3">
    <source>
        <dbReference type="Pfam" id="PF08719"/>
    </source>
</evidence>
<sequence length="206" mass="24386">METINFYKTNEKYGSLSNFSKHEVYYYRFWKTSEHAFQGMKFYGLSYDHELLIASSETPHEAAKLGRSLSPIREDWEEVKTQIMYEILMAKFIQNYDAREVLFSTGKNKIVEHIKNDSFWGYGGDGNGDNVLGMLLMKVRDELEKKYDDCIIEKLPPEKKFPEYTENDIGWRMGAGEDYLKNWTLWFNGLSKEDQKKYKIFHFGKP</sequence>
<dbReference type="CDD" id="cd15457">
    <property type="entry name" value="NADAR"/>
    <property type="match status" value="1"/>
</dbReference>
<accession>A0ABV7JKU5</accession>
<keyword evidence="5" id="KW-1185">Reference proteome</keyword>
<name>A0ABV7JKU5_9GAMM</name>
<dbReference type="Proteomes" id="UP001595533">
    <property type="component" value="Unassembled WGS sequence"/>
</dbReference>
<dbReference type="InterPro" id="IPR037238">
    <property type="entry name" value="YbiA-like_sf"/>
</dbReference>
<protein>
    <submittedName>
        <fullName evidence="4">NADAR family protein</fullName>
    </submittedName>
</protein>
<gene>
    <name evidence="4" type="ORF">ACFODZ_17030</name>
</gene>
<dbReference type="RefSeq" id="WP_157893053.1">
    <property type="nucleotide sequence ID" value="NZ_JBHRTS010000016.1"/>
</dbReference>
<dbReference type="EMBL" id="JBHRTS010000016">
    <property type="protein sequence ID" value="MFC3195957.1"/>
    <property type="molecule type" value="Genomic_DNA"/>
</dbReference>